<keyword evidence="1" id="KW-0472">Membrane</keyword>
<comment type="caution">
    <text evidence="3">The sequence shown here is derived from an EMBL/GenBank/DDBJ whole genome shotgun (WGS) entry which is preliminary data.</text>
</comment>
<sequence>MHPLHFSILRLSLPALVLLAGALLGDLQAHALLAGAAYTGWVLCGPRKAAPRLWWWLSLLASLVLIAQLLPGFTPRVLWPALQLSSDAPPYRLRLAWESLLVASTLLAIWDNDSRQTRRWPALVACALSTLLSVPLLALALDVVDWQPKWPAFLPLWLVLNLCVTSLSEELIFRGWLQSALIRRWGAATGITLAALLFGAAHLPFSGGFAVVAALAGLGYGLLFHLGARLWMAVLLHGTVNLLHLLLLSYPLKLG</sequence>
<feature type="transmembrane region" description="Helical" evidence="1">
    <location>
        <begin position="122"/>
        <end position="141"/>
    </location>
</feature>
<dbReference type="RefSeq" id="WP_108107778.1">
    <property type="nucleotide sequence ID" value="NZ_QASN01000020.1"/>
</dbReference>
<keyword evidence="4" id="KW-1185">Reference proteome</keyword>
<dbReference type="Pfam" id="PF02517">
    <property type="entry name" value="Rce1-like"/>
    <property type="match status" value="1"/>
</dbReference>
<evidence type="ECO:0000313" key="3">
    <source>
        <dbReference type="EMBL" id="PTU73333.1"/>
    </source>
</evidence>
<dbReference type="InterPro" id="IPR003675">
    <property type="entry name" value="Rce1/LyrA-like_dom"/>
</dbReference>
<accession>A0A2T5P6I3</accession>
<dbReference type="GO" id="GO:0080120">
    <property type="term" value="P:CAAX-box protein maturation"/>
    <property type="evidence" value="ECO:0007669"/>
    <property type="project" value="UniProtKB-ARBA"/>
</dbReference>
<keyword evidence="3" id="KW-0645">Protease</keyword>
<feature type="transmembrane region" description="Helical" evidence="1">
    <location>
        <begin position="91"/>
        <end position="110"/>
    </location>
</feature>
<dbReference type="EMBL" id="QASN01000020">
    <property type="protein sequence ID" value="PTU73333.1"/>
    <property type="molecule type" value="Genomic_DNA"/>
</dbReference>
<feature type="transmembrane region" description="Helical" evidence="1">
    <location>
        <begin position="153"/>
        <end position="173"/>
    </location>
</feature>
<dbReference type="OrthoDB" id="5322702at2"/>
<dbReference type="PANTHER" id="PTHR36435">
    <property type="entry name" value="SLR1288 PROTEIN"/>
    <property type="match status" value="1"/>
</dbReference>
<dbReference type="GO" id="GO:0008237">
    <property type="term" value="F:metallopeptidase activity"/>
    <property type="evidence" value="ECO:0007669"/>
    <property type="project" value="UniProtKB-KW"/>
</dbReference>
<dbReference type="PANTHER" id="PTHR36435:SF1">
    <property type="entry name" value="CAAX AMINO TERMINAL PROTEASE FAMILY PROTEIN"/>
    <property type="match status" value="1"/>
</dbReference>
<organism evidence="3 4">
    <name type="scientific">Pseudomonas mangrovi</name>
    <dbReference type="NCBI Taxonomy" id="2161748"/>
    <lineage>
        <taxon>Bacteria</taxon>
        <taxon>Pseudomonadati</taxon>
        <taxon>Pseudomonadota</taxon>
        <taxon>Gammaproteobacteria</taxon>
        <taxon>Pseudomonadales</taxon>
        <taxon>Pseudomonadaceae</taxon>
        <taxon>Pseudomonas</taxon>
    </lineage>
</organism>
<evidence type="ECO:0000313" key="4">
    <source>
        <dbReference type="Proteomes" id="UP000244064"/>
    </source>
</evidence>
<keyword evidence="1" id="KW-0812">Transmembrane</keyword>
<keyword evidence="1" id="KW-1133">Transmembrane helix</keyword>
<feature type="domain" description="CAAX prenyl protease 2/Lysostaphin resistance protein A-like" evidence="2">
    <location>
        <begin position="153"/>
        <end position="243"/>
    </location>
</feature>
<name>A0A2T5P6I3_9PSED</name>
<proteinExistence type="predicted"/>
<evidence type="ECO:0000259" key="2">
    <source>
        <dbReference type="Pfam" id="PF02517"/>
    </source>
</evidence>
<dbReference type="Proteomes" id="UP000244064">
    <property type="component" value="Unassembled WGS sequence"/>
</dbReference>
<feature type="transmembrane region" description="Helical" evidence="1">
    <location>
        <begin position="53"/>
        <end position="71"/>
    </location>
</feature>
<dbReference type="InterPro" id="IPR052710">
    <property type="entry name" value="CAAX_protease"/>
</dbReference>
<dbReference type="AlphaFoldDB" id="A0A2T5P6I3"/>
<keyword evidence="3" id="KW-0482">Metalloprotease</keyword>
<gene>
    <name evidence="3" type="ORF">DBO85_13405</name>
</gene>
<dbReference type="GO" id="GO:0006508">
    <property type="term" value="P:proteolysis"/>
    <property type="evidence" value="ECO:0007669"/>
    <property type="project" value="UniProtKB-KW"/>
</dbReference>
<protein>
    <submittedName>
        <fullName evidence="3">CPBP family intramembrane metalloprotease</fullName>
    </submittedName>
</protein>
<reference evidence="3 4" key="1">
    <citation type="submission" date="2018-04" db="EMBL/GenBank/DDBJ databases">
        <title>Pseudomonas sp. nov., isolated from mangrove soil.</title>
        <authorList>
            <person name="Chen C."/>
        </authorList>
    </citation>
    <scope>NUCLEOTIDE SEQUENCE [LARGE SCALE GENOMIC DNA]</scope>
    <source>
        <strain evidence="3 4">TC-11</strain>
    </source>
</reference>
<evidence type="ECO:0000256" key="1">
    <source>
        <dbReference type="SAM" id="Phobius"/>
    </source>
</evidence>
<feature type="transmembrane region" description="Helical" evidence="1">
    <location>
        <begin position="234"/>
        <end position="252"/>
    </location>
</feature>
<dbReference type="GO" id="GO:0004175">
    <property type="term" value="F:endopeptidase activity"/>
    <property type="evidence" value="ECO:0007669"/>
    <property type="project" value="UniProtKB-ARBA"/>
</dbReference>
<keyword evidence="3" id="KW-0378">Hydrolase</keyword>
<feature type="transmembrane region" description="Helical" evidence="1">
    <location>
        <begin position="15"/>
        <end position="41"/>
    </location>
</feature>